<protein>
    <submittedName>
        <fullName evidence="3">Uncharacterized protein</fullName>
    </submittedName>
</protein>
<proteinExistence type="predicted"/>
<reference evidence="3 4" key="2">
    <citation type="journal article" date="2010" name="Proc. Natl. Acad. Sci. U.S.A.">
        <title>Enigmatic, ultrasmall, uncultivated Archaea.</title>
        <authorList>
            <person name="Baker B.J."/>
            <person name="Comolli L.R."/>
            <person name="Dick G.J."/>
            <person name="Hauser L.J."/>
            <person name="Hyatt D."/>
            <person name="Dill B.D."/>
            <person name="Land M.L."/>
            <person name="Verberkmoes N.C."/>
            <person name="Hettich R.L."/>
            <person name="Banfield J.F."/>
        </authorList>
    </citation>
    <scope>NUCLEOTIDE SEQUENCE [LARGE SCALE GENOMIC DNA]</scope>
    <source>
        <strain evidence="3">ARMAN-2</strain>
    </source>
</reference>
<accession>C7DHE7</accession>
<keyword evidence="2" id="KW-1133">Transmembrane helix</keyword>
<evidence type="ECO:0000313" key="4">
    <source>
        <dbReference type="Proteomes" id="UP000332487"/>
    </source>
</evidence>
<keyword evidence="2" id="KW-0812">Transmembrane</keyword>
<gene>
    <name evidence="3" type="ORF">UNLARM2_0491</name>
</gene>
<dbReference type="EMBL" id="GG697240">
    <property type="protein sequence ID" value="EET90049.1"/>
    <property type="molecule type" value="Genomic_DNA"/>
</dbReference>
<dbReference type="AlphaFoldDB" id="C7DHE7"/>
<feature type="transmembrane region" description="Helical" evidence="2">
    <location>
        <begin position="38"/>
        <end position="60"/>
    </location>
</feature>
<reference evidence="3 4" key="1">
    <citation type="journal article" date="2009" name="Genome Biol.">
        <title>Community-wide analysis of microbial genome sequence signatures.</title>
        <authorList>
            <person name="Dick G.J."/>
            <person name="Andersson A.F."/>
            <person name="Baker B.J."/>
            <person name="Simmons S.L."/>
            <person name="Thomas B.C."/>
            <person name="Yelton A.P."/>
            <person name="Banfield J.F."/>
        </authorList>
    </citation>
    <scope>NUCLEOTIDE SEQUENCE [LARGE SCALE GENOMIC DNA]</scope>
    <source>
        <strain evidence="3">ARMAN-2</strain>
    </source>
</reference>
<name>C7DHE7_MICA2</name>
<dbReference type="Proteomes" id="UP000332487">
    <property type="component" value="Unassembled WGS sequence"/>
</dbReference>
<keyword evidence="2" id="KW-0472">Membrane</keyword>
<evidence type="ECO:0000256" key="2">
    <source>
        <dbReference type="SAM" id="Phobius"/>
    </source>
</evidence>
<feature type="compositionally biased region" description="Basic residues" evidence="1">
    <location>
        <begin position="12"/>
        <end position="23"/>
    </location>
</feature>
<feature type="region of interest" description="Disordered" evidence="1">
    <location>
        <begin position="1"/>
        <end position="32"/>
    </location>
</feature>
<organism evidence="3 4">
    <name type="scientific">Candidatus Micrarchaeum acidiphilum ARMAN-2</name>
    <dbReference type="NCBI Taxonomy" id="425595"/>
    <lineage>
        <taxon>Archaea</taxon>
        <taxon>Candidatus Micrarchaeota</taxon>
        <taxon>Candidatus Micrarchaeia</taxon>
        <taxon>Candidatus Micrarchaeales</taxon>
        <taxon>Candidatus Micrarchaeaceae</taxon>
        <taxon>Candidatus Micrarchaeum</taxon>
    </lineage>
</organism>
<keyword evidence="4" id="KW-1185">Reference proteome</keyword>
<evidence type="ECO:0000313" key="3">
    <source>
        <dbReference type="EMBL" id="EET90049.1"/>
    </source>
</evidence>
<evidence type="ECO:0000256" key="1">
    <source>
        <dbReference type="SAM" id="MobiDB-lite"/>
    </source>
</evidence>
<sequence>MAEPNDANAQPKQKKRSAGRPRQGKPQESAPASQGRKYAAAIGIVIIIIAIAGAIVYGYVPKNNSQAGISLFLNNFKSSGLVGIYVTADNSTELSPAIGCSTALIESILESKTLHRNSDTIYFFVLNSTSCTYLDGLGSAAKAYNTTASVAQCMNFSYTHPSIFINYSSTNRTIIKPDSLYVEGNSGFLAECGISSEIS</sequence>